<evidence type="ECO:0000256" key="2">
    <source>
        <dbReference type="SAM" id="Phobius"/>
    </source>
</evidence>
<reference evidence="3 4" key="1">
    <citation type="submission" date="2017-02" db="EMBL/GenBank/DDBJ databases">
        <authorList>
            <person name="Peterson S.W."/>
        </authorList>
    </citation>
    <scope>NUCLEOTIDE SEQUENCE [LARGE SCALE GENOMIC DNA]</scope>
    <source>
        <strain evidence="3 4">S285</strain>
    </source>
</reference>
<dbReference type="EMBL" id="CP019948">
    <property type="protein sequence ID" value="ARN82959.1"/>
    <property type="molecule type" value="Genomic_DNA"/>
</dbReference>
<dbReference type="AlphaFoldDB" id="A0A1W6MZJ0"/>
<organism evidence="3 4">
    <name type="scientific">Methylocystis bryophila</name>
    <dbReference type="NCBI Taxonomy" id="655015"/>
    <lineage>
        <taxon>Bacteria</taxon>
        <taxon>Pseudomonadati</taxon>
        <taxon>Pseudomonadota</taxon>
        <taxon>Alphaproteobacteria</taxon>
        <taxon>Hyphomicrobiales</taxon>
        <taxon>Methylocystaceae</taxon>
        <taxon>Methylocystis</taxon>
    </lineage>
</organism>
<keyword evidence="4" id="KW-1185">Reference proteome</keyword>
<feature type="transmembrane region" description="Helical" evidence="2">
    <location>
        <begin position="12"/>
        <end position="33"/>
    </location>
</feature>
<name>A0A1W6MZJ0_9HYPH</name>
<evidence type="ECO:0000313" key="4">
    <source>
        <dbReference type="Proteomes" id="UP000193978"/>
    </source>
</evidence>
<gene>
    <name evidence="3" type="ORF">B1812_19855</name>
</gene>
<feature type="region of interest" description="Disordered" evidence="1">
    <location>
        <begin position="58"/>
        <end position="87"/>
    </location>
</feature>
<evidence type="ECO:0000313" key="3">
    <source>
        <dbReference type="EMBL" id="ARN82959.1"/>
    </source>
</evidence>
<dbReference type="Proteomes" id="UP000193978">
    <property type="component" value="Chromosome"/>
</dbReference>
<sequence>MTQHSLRRRSFLIGLVTIAFALLLAGAGIVLLFERHVERALDDDLDAFVDQIRGRLGSDSSAGKPGLSDKAALSSQRAQDGGWRGERSLVDERSDMAAVGHRGCLMRILFVEDDERIARVRKKIGSDVIETRRGLGYIVPNTTQ</sequence>
<protein>
    <submittedName>
        <fullName evidence="3">Uncharacterized protein</fullName>
    </submittedName>
</protein>
<dbReference type="KEGG" id="mbry:B1812_19855"/>
<proteinExistence type="predicted"/>
<dbReference type="RefSeq" id="WP_085773100.1">
    <property type="nucleotide sequence ID" value="NZ_AP027149.1"/>
</dbReference>
<evidence type="ECO:0000256" key="1">
    <source>
        <dbReference type="SAM" id="MobiDB-lite"/>
    </source>
</evidence>
<dbReference type="STRING" id="655015.B1812_19855"/>
<keyword evidence="2" id="KW-0472">Membrane</keyword>
<keyword evidence="2" id="KW-1133">Transmembrane helix</keyword>
<accession>A0A1W6MZJ0</accession>
<keyword evidence="2" id="KW-0812">Transmembrane</keyword>